<keyword evidence="4" id="KW-0274">FAD</keyword>
<dbReference type="Gene3D" id="3.30.9.10">
    <property type="entry name" value="D-Amino Acid Oxidase, subunit A, domain 2"/>
    <property type="match status" value="1"/>
</dbReference>
<keyword evidence="5" id="KW-0560">Oxidoreductase</keyword>
<dbReference type="NCBIfam" id="NF008425">
    <property type="entry name" value="PRK11259.1"/>
    <property type="match status" value="1"/>
</dbReference>
<reference evidence="9" key="1">
    <citation type="journal article" date="2016" name="Nat. Commun.">
        <title>The Gonium pectorale genome demonstrates co-option of cell cycle regulation during the evolution of multicellularity.</title>
        <authorList>
            <person name="Hanschen E.R."/>
            <person name="Marriage T.N."/>
            <person name="Ferris P.J."/>
            <person name="Hamaji T."/>
            <person name="Toyoda A."/>
            <person name="Fujiyama A."/>
            <person name="Neme R."/>
            <person name="Noguchi H."/>
            <person name="Minakuchi Y."/>
            <person name="Suzuki M."/>
            <person name="Kawai-Toyooka H."/>
            <person name="Smith D.R."/>
            <person name="Sparks H."/>
            <person name="Anderson J."/>
            <person name="Bakaric R."/>
            <person name="Luria V."/>
            <person name="Karger A."/>
            <person name="Kirschner M.W."/>
            <person name="Durand P.M."/>
            <person name="Michod R.E."/>
            <person name="Nozaki H."/>
            <person name="Olson B.J."/>
        </authorList>
    </citation>
    <scope>NUCLEOTIDE SEQUENCE [LARGE SCALE GENOMIC DNA]</scope>
    <source>
        <strain evidence="9">NIES-2863</strain>
    </source>
</reference>
<dbReference type="STRING" id="33097.A0A150GIZ5"/>
<dbReference type="Pfam" id="PF01266">
    <property type="entry name" value="DAO"/>
    <property type="match status" value="1"/>
</dbReference>
<dbReference type="PANTHER" id="PTHR10961:SF7">
    <property type="entry name" value="FAD DEPENDENT OXIDOREDUCTASE DOMAIN-CONTAINING PROTEIN"/>
    <property type="match status" value="1"/>
</dbReference>
<organism evidence="8 9">
    <name type="scientific">Gonium pectorale</name>
    <name type="common">Green alga</name>
    <dbReference type="NCBI Taxonomy" id="33097"/>
    <lineage>
        <taxon>Eukaryota</taxon>
        <taxon>Viridiplantae</taxon>
        <taxon>Chlorophyta</taxon>
        <taxon>core chlorophytes</taxon>
        <taxon>Chlorophyceae</taxon>
        <taxon>CS clade</taxon>
        <taxon>Chlamydomonadales</taxon>
        <taxon>Volvocaceae</taxon>
        <taxon>Gonium</taxon>
    </lineage>
</organism>
<evidence type="ECO:0000256" key="3">
    <source>
        <dbReference type="ARBA" id="ARBA00022630"/>
    </source>
</evidence>
<evidence type="ECO:0000256" key="2">
    <source>
        <dbReference type="ARBA" id="ARBA00010989"/>
    </source>
</evidence>
<dbReference type="GO" id="GO:0050660">
    <property type="term" value="F:flavin adenine dinucleotide binding"/>
    <property type="evidence" value="ECO:0007669"/>
    <property type="project" value="InterPro"/>
</dbReference>
<dbReference type="SUPFAM" id="SSF54373">
    <property type="entry name" value="FAD-linked reductases, C-terminal domain"/>
    <property type="match status" value="1"/>
</dbReference>
<accession>A0A150GIZ5</accession>
<dbReference type="Proteomes" id="UP000075714">
    <property type="component" value="Unassembled WGS sequence"/>
</dbReference>
<dbReference type="PANTHER" id="PTHR10961">
    <property type="entry name" value="PEROXISOMAL SARCOSINE OXIDASE"/>
    <property type="match status" value="1"/>
</dbReference>
<dbReference type="SUPFAM" id="SSF51905">
    <property type="entry name" value="FAD/NAD(P)-binding domain"/>
    <property type="match status" value="1"/>
</dbReference>
<comment type="similarity">
    <text evidence="2">Belongs to the MSOX/MTOX family.</text>
</comment>
<comment type="cofactor">
    <cofactor evidence="1">
        <name>FAD</name>
        <dbReference type="ChEBI" id="CHEBI:57692"/>
    </cofactor>
</comment>
<feature type="domain" description="FAD dependent oxidoreductase" evidence="7">
    <location>
        <begin position="5"/>
        <end position="395"/>
    </location>
</feature>
<sequence>MVPYDAVVVGLGAFGSAALYHLAKAGLKVLGIERHHPVGHALGSSHGASRIIRLAYFEGLQYGPLLKRSYRLFQELEEELAERRPAGHGGEPGPSGPLFLRTGMLDVGNVFEAAHKSAVAHGLQHEVLTGAELNRRFPAFRVPEHWRALYQPDGGVLTPERIVQAHVALAQQLGAEVATGEAVTSWRAEGRSAGAPVTLTTAAAATTSATVAASGGRVVSAGAVVLSPGPWIGQMVPELRELCVPERQVVGWFEVEAPSRRHFAPDRMPVWVLEEEGPGGEAFYGFPEHGELPGLKIGLYHHLREQIRNPADLDAVRRTADAADEAALRRGVSGYFPAAASGRLLHASACFFTNTPDGHFLIDRHPAHPQVILCSACSGHGFKMSSGIGQLIARMVCEGEGTTVTHALPAAGGMPTSARAPPRSGRAATAEDAVSGGADSGWEELVPFRFDAAGRPGHAEALQRFG</sequence>
<evidence type="ECO:0000256" key="5">
    <source>
        <dbReference type="ARBA" id="ARBA00023002"/>
    </source>
</evidence>
<dbReference type="InterPro" id="IPR045170">
    <property type="entry name" value="MTOX"/>
</dbReference>
<dbReference type="InterPro" id="IPR006076">
    <property type="entry name" value="FAD-dep_OxRdtase"/>
</dbReference>
<evidence type="ECO:0000256" key="6">
    <source>
        <dbReference type="SAM" id="MobiDB-lite"/>
    </source>
</evidence>
<feature type="compositionally biased region" description="Low complexity" evidence="6">
    <location>
        <begin position="415"/>
        <end position="430"/>
    </location>
</feature>
<dbReference type="Gene3D" id="3.50.50.60">
    <property type="entry name" value="FAD/NAD(P)-binding domain"/>
    <property type="match status" value="1"/>
</dbReference>
<dbReference type="InterPro" id="IPR036188">
    <property type="entry name" value="FAD/NAD-bd_sf"/>
</dbReference>
<keyword evidence="9" id="KW-1185">Reference proteome</keyword>
<evidence type="ECO:0000259" key="7">
    <source>
        <dbReference type="Pfam" id="PF01266"/>
    </source>
</evidence>
<keyword evidence="3" id="KW-0285">Flavoprotein</keyword>
<evidence type="ECO:0000256" key="4">
    <source>
        <dbReference type="ARBA" id="ARBA00022827"/>
    </source>
</evidence>
<evidence type="ECO:0000313" key="9">
    <source>
        <dbReference type="Proteomes" id="UP000075714"/>
    </source>
</evidence>
<proteinExistence type="inferred from homology"/>
<evidence type="ECO:0000313" key="8">
    <source>
        <dbReference type="EMBL" id="KXZ49778.1"/>
    </source>
</evidence>
<comment type="caution">
    <text evidence="8">The sequence shown here is derived from an EMBL/GenBank/DDBJ whole genome shotgun (WGS) entry which is preliminary data.</text>
</comment>
<dbReference type="AlphaFoldDB" id="A0A150GIZ5"/>
<dbReference type="EMBL" id="LSYV01000020">
    <property type="protein sequence ID" value="KXZ49778.1"/>
    <property type="molecule type" value="Genomic_DNA"/>
</dbReference>
<dbReference type="GO" id="GO:0008115">
    <property type="term" value="F:sarcosine oxidase activity"/>
    <property type="evidence" value="ECO:0007669"/>
    <property type="project" value="TreeGrafter"/>
</dbReference>
<feature type="region of interest" description="Disordered" evidence="6">
    <location>
        <begin position="409"/>
        <end position="438"/>
    </location>
</feature>
<dbReference type="OrthoDB" id="424974at2759"/>
<evidence type="ECO:0000256" key="1">
    <source>
        <dbReference type="ARBA" id="ARBA00001974"/>
    </source>
</evidence>
<protein>
    <recommendedName>
        <fullName evidence="7">FAD dependent oxidoreductase domain-containing protein</fullName>
    </recommendedName>
</protein>
<name>A0A150GIZ5_GONPE</name>
<gene>
    <name evidence="8" type="ORF">GPECTOR_19g229</name>
</gene>